<dbReference type="AlphaFoldDB" id="A0A8J5TUX9"/>
<organism evidence="3 4">
    <name type="scientific">Homarus americanus</name>
    <name type="common">American lobster</name>
    <dbReference type="NCBI Taxonomy" id="6706"/>
    <lineage>
        <taxon>Eukaryota</taxon>
        <taxon>Metazoa</taxon>
        <taxon>Ecdysozoa</taxon>
        <taxon>Arthropoda</taxon>
        <taxon>Crustacea</taxon>
        <taxon>Multicrustacea</taxon>
        <taxon>Malacostraca</taxon>
        <taxon>Eumalacostraca</taxon>
        <taxon>Eucarida</taxon>
        <taxon>Decapoda</taxon>
        <taxon>Pleocyemata</taxon>
        <taxon>Astacidea</taxon>
        <taxon>Nephropoidea</taxon>
        <taxon>Nephropidae</taxon>
        <taxon>Homarus</taxon>
    </lineage>
</organism>
<reference evidence="3" key="1">
    <citation type="journal article" date="2021" name="Sci. Adv.">
        <title>The American lobster genome reveals insights on longevity, neural, and immune adaptations.</title>
        <authorList>
            <person name="Polinski J.M."/>
            <person name="Zimin A.V."/>
            <person name="Clark K.F."/>
            <person name="Kohn A.B."/>
            <person name="Sadowski N."/>
            <person name="Timp W."/>
            <person name="Ptitsyn A."/>
            <person name="Khanna P."/>
            <person name="Romanova D.Y."/>
            <person name="Williams P."/>
            <person name="Greenwood S.J."/>
            <person name="Moroz L.L."/>
            <person name="Walt D.R."/>
            <person name="Bodnar A.G."/>
        </authorList>
    </citation>
    <scope>NUCLEOTIDE SEQUENCE</scope>
    <source>
        <strain evidence="3">GMGI-L3</strain>
    </source>
</reference>
<gene>
    <name evidence="3" type="primary">Cu109-L</name>
    <name evidence="3" type="ORF">Hamer_G008331</name>
</gene>
<dbReference type="PANTHER" id="PTHR10380">
    <property type="entry name" value="CUTICLE PROTEIN"/>
    <property type="match status" value="1"/>
</dbReference>
<evidence type="ECO:0000256" key="1">
    <source>
        <dbReference type="ARBA" id="ARBA00022460"/>
    </source>
</evidence>
<dbReference type="PRINTS" id="PR00947">
    <property type="entry name" value="CUTICLE"/>
</dbReference>
<dbReference type="Proteomes" id="UP000747542">
    <property type="component" value="Unassembled WGS sequence"/>
</dbReference>
<accession>A0A8J5TUX9</accession>
<evidence type="ECO:0000313" key="4">
    <source>
        <dbReference type="Proteomes" id="UP000747542"/>
    </source>
</evidence>
<proteinExistence type="predicted"/>
<dbReference type="Pfam" id="PF00379">
    <property type="entry name" value="Chitin_bind_4"/>
    <property type="match status" value="1"/>
</dbReference>
<evidence type="ECO:0000256" key="2">
    <source>
        <dbReference type="PROSITE-ProRule" id="PRU00497"/>
    </source>
</evidence>
<dbReference type="PROSITE" id="PS00233">
    <property type="entry name" value="CHIT_BIND_RR_1"/>
    <property type="match status" value="1"/>
</dbReference>
<dbReference type="GO" id="GO:0062129">
    <property type="term" value="C:chitin-based extracellular matrix"/>
    <property type="evidence" value="ECO:0007669"/>
    <property type="project" value="TreeGrafter"/>
</dbReference>
<name>A0A8J5TUX9_HOMAM</name>
<dbReference type="EMBL" id="JAHLQT010001931">
    <property type="protein sequence ID" value="KAG7177678.1"/>
    <property type="molecule type" value="Genomic_DNA"/>
</dbReference>
<dbReference type="GO" id="GO:0008010">
    <property type="term" value="F:structural constituent of chitin-based larval cuticle"/>
    <property type="evidence" value="ECO:0007669"/>
    <property type="project" value="TreeGrafter"/>
</dbReference>
<dbReference type="InterPro" id="IPR000618">
    <property type="entry name" value="Insect_cuticle"/>
</dbReference>
<comment type="caution">
    <text evidence="3">The sequence shown here is derived from an EMBL/GenBank/DDBJ whole genome shotgun (WGS) entry which is preliminary data.</text>
</comment>
<keyword evidence="4" id="KW-1185">Reference proteome</keyword>
<dbReference type="InterPro" id="IPR050468">
    <property type="entry name" value="Cuticle_Struct_Prot"/>
</dbReference>
<evidence type="ECO:0000313" key="3">
    <source>
        <dbReference type="EMBL" id="KAG7177678.1"/>
    </source>
</evidence>
<keyword evidence="1 2" id="KW-0193">Cuticle</keyword>
<protein>
    <submittedName>
        <fullName evidence="3">Cuticle protein 10.9-like</fullName>
    </submittedName>
</protein>
<sequence>MKRPYTFQFNIADEVEGVRFAQVGQGDEQGNVQGSYSYVRPDGVLVTVTYIADKNGFHPEIIEEPAPHFEKNPLGTSKHSVLLPFAEEFVIEVTGDQLKGYREQAAAQQAQQIQLGQQRPN</sequence>
<dbReference type="PROSITE" id="PS51155">
    <property type="entry name" value="CHIT_BIND_RR_2"/>
    <property type="match status" value="1"/>
</dbReference>
<dbReference type="InterPro" id="IPR031311">
    <property type="entry name" value="CHIT_BIND_RR_consensus"/>
</dbReference>
<dbReference type="PANTHER" id="PTHR10380:SF173">
    <property type="entry name" value="CUTICULAR PROTEIN 47EF, ISOFORM C-RELATED"/>
    <property type="match status" value="1"/>
</dbReference>